<reference evidence="2 3" key="1">
    <citation type="journal article" date="2018" name="New Phytol.">
        <title>Phylogenomics of Endogonaceae and evolution of mycorrhizas within Mucoromycota.</title>
        <authorList>
            <person name="Chang Y."/>
            <person name="Desiro A."/>
            <person name="Na H."/>
            <person name="Sandor L."/>
            <person name="Lipzen A."/>
            <person name="Clum A."/>
            <person name="Barry K."/>
            <person name="Grigoriev I.V."/>
            <person name="Martin F.M."/>
            <person name="Stajich J.E."/>
            <person name="Smith M.E."/>
            <person name="Bonito G."/>
            <person name="Spatafora J.W."/>
        </authorList>
    </citation>
    <scope>NUCLEOTIDE SEQUENCE [LARGE SCALE GENOMIC DNA]</scope>
    <source>
        <strain evidence="2 3">GMNB39</strain>
    </source>
</reference>
<dbReference type="Proteomes" id="UP000268093">
    <property type="component" value="Unassembled WGS sequence"/>
</dbReference>
<feature type="chain" id="PRO_5018990302" evidence="1">
    <location>
        <begin position="20"/>
        <end position="114"/>
    </location>
</feature>
<evidence type="ECO:0000256" key="1">
    <source>
        <dbReference type="SAM" id="SignalP"/>
    </source>
</evidence>
<evidence type="ECO:0000313" key="2">
    <source>
        <dbReference type="EMBL" id="RUP48058.1"/>
    </source>
</evidence>
<keyword evidence="1" id="KW-0732">Signal</keyword>
<name>A0A433DB39_9FUNG</name>
<organism evidence="2 3">
    <name type="scientific">Jimgerdemannia flammicorona</name>
    <dbReference type="NCBI Taxonomy" id="994334"/>
    <lineage>
        <taxon>Eukaryota</taxon>
        <taxon>Fungi</taxon>
        <taxon>Fungi incertae sedis</taxon>
        <taxon>Mucoromycota</taxon>
        <taxon>Mucoromycotina</taxon>
        <taxon>Endogonomycetes</taxon>
        <taxon>Endogonales</taxon>
        <taxon>Endogonaceae</taxon>
        <taxon>Jimgerdemannia</taxon>
    </lineage>
</organism>
<dbReference type="EMBL" id="RBNI01003763">
    <property type="protein sequence ID" value="RUP48058.1"/>
    <property type="molecule type" value="Genomic_DNA"/>
</dbReference>
<keyword evidence="3" id="KW-1185">Reference proteome</keyword>
<sequence length="114" mass="12610">MKSLLFLLAILALVNTITCTEVTLQPFIYKNYLPANSPKITLKSGACYTFISTPQSYKVKGPPGTKYYCVKFWKSDICQDHAVITYSKASKPVISQGYHSVSVTVGSTKFPCTK</sequence>
<gene>
    <name evidence="2" type="ORF">BC936DRAFT_145010</name>
</gene>
<comment type="caution">
    <text evidence="2">The sequence shown here is derived from an EMBL/GenBank/DDBJ whole genome shotgun (WGS) entry which is preliminary data.</text>
</comment>
<dbReference type="AlphaFoldDB" id="A0A433DB39"/>
<proteinExistence type="predicted"/>
<feature type="signal peptide" evidence="1">
    <location>
        <begin position="1"/>
        <end position="19"/>
    </location>
</feature>
<evidence type="ECO:0000313" key="3">
    <source>
        <dbReference type="Proteomes" id="UP000268093"/>
    </source>
</evidence>
<protein>
    <submittedName>
        <fullName evidence="2">Uncharacterized protein</fullName>
    </submittedName>
</protein>
<accession>A0A433DB39</accession>